<keyword evidence="3" id="KW-1185">Reference proteome</keyword>
<dbReference type="Proteomes" id="UP000631535">
    <property type="component" value="Unassembled WGS sequence"/>
</dbReference>
<sequence>MSRDPCRRPPAAWSSTGSRRAASPSRPPDHFKYRPAGEKEGCEINYRVEVQQRYGWGNRSGHLATFSGSGPKPFGRDRAPAAITHPHSSGTVRDFDVSGPSAQVTARS</sequence>
<reference evidence="3" key="1">
    <citation type="journal article" date="2019" name="Int. J. Syst. Evol. Microbiol.">
        <title>The Global Catalogue of Microorganisms (GCM) 10K type strain sequencing project: providing services to taxonomists for standard genome sequencing and annotation.</title>
        <authorList>
            <consortium name="The Broad Institute Genomics Platform"/>
            <consortium name="The Broad Institute Genome Sequencing Center for Infectious Disease"/>
            <person name="Wu L."/>
            <person name="Ma J."/>
        </authorList>
    </citation>
    <scope>NUCLEOTIDE SEQUENCE [LARGE SCALE GENOMIC DNA]</scope>
    <source>
        <strain evidence="3">CGMCC 4.7178</strain>
    </source>
</reference>
<accession>A0ABQ2MUL2</accession>
<evidence type="ECO:0000313" key="2">
    <source>
        <dbReference type="EMBL" id="GGO58606.1"/>
    </source>
</evidence>
<feature type="region of interest" description="Disordered" evidence="1">
    <location>
        <begin position="65"/>
        <end position="108"/>
    </location>
</feature>
<protein>
    <submittedName>
        <fullName evidence="2">Uncharacterized protein</fullName>
    </submittedName>
</protein>
<dbReference type="EMBL" id="BMMP01000033">
    <property type="protein sequence ID" value="GGO58606.1"/>
    <property type="molecule type" value="Genomic_DNA"/>
</dbReference>
<feature type="region of interest" description="Disordered" evidence="1">
    <location>
        <begin position="1"/>
        <end position="36"/>
    </location>
</feature>
<gene>
    <name evidence="2" type="ORF">GCM10012287_57140</name>
</gene>
<organism evidence="2 3">
    <name type="scientific">Streptomyces daqingensis</name>
    <dbReference type="NCBI Taxonomy" id="1472640"/>
    <lineage>
        <taxon>Bacteria</taxon>
        <taxon>Bacillati</taxon>
        <taxon>Actinomycetota</taxon>
        <taxon>Actinomycetes</taxon>
        <taxon>Kitasatosporales</taxon>
        <taxon>Streptomycetaceae</taxon>
        <taxon>Streptomyces</taxon>
    </lineage>
</organism>
<feature type="compositionally biased region" description="Basic and acidic residues" evidence="1">
    <location>
        <begin position="27"/>
        <end position="36"/>
    </location>
</feature>
<comment type="caution">
    <text evidence="2">The sequence shown here is derived from an EMBL/GenBank/DDBJ whole genome shotgun (WGS) entry which is preliminary data.</text>
</comment>
<evidence type="ECO:0000313" key="3">
    <source>
        <dbReference type="Proteomes" id="UP000631535"/>
    </source>
</evidence>
<proteinExistence type="predicted"/>
<name>A0ABQ2MUL2_9ACTN</name>
<evidence type="ECO:0000256" key="1">
    <source>
        <dbReference type="SAM" id="MobiDB-lite"/>
    </source>
</evidence>